<dbReference type="STRING" id="61395.A0A1Y1WB01"/>
<organism evidence="14 15">
    <name type="scientific">Linderina pennispora</name>
    <dbReference type="NCBI Taxonomy" id="61395"/>
    <lineage>
        <taxon>Eukaryota</taxon>
        <taxon>Fungi</taxon>
        <taxon>Fungi incertae sedis</taxon>
        <taxon>Zoopagomycota</taxon>
        <taxon>Kickxellomycotina</taxon>
        <taxon>Kickxellomycetes</taxon>
        <taxon>Kickxellales</taxon>
        <taxon>Kickxellaceae</taxon>
        <taxon>Linderina</taxon>
    </lineage>
</organism>
<dbReference type="InterPro" id="IPR004331">
    <property type="entry name" value="SPX_dom"/>
</dbReference>
<feature type="active site" description="Nucleophile" evidence="11">
    <location>
        <position position="462"/>
    </location>
</feature>
<dbReference type="CDD" id="cd14447">
    <property type="entry name" value="SPX"/>
    <property type="match status" value="1"/>
</dbReference>
<comment type="similarity">
    <text evidence="3">Belongs to the HAD-like hydrolase superfamily. SerB family.</text>
</comment>
<dbReference type="GO" id="GO:0005737">
    <property type="term" value="C:cytoplasm"/>
    <property type="evidence" value="ECO:0007669"/>
    <property type="project" value="TreeGrafter"/>
</dbReference>
<dbReference type="Pfam" id="PF00702">
    <property type="entry name" value="Hydrolase"/>
    <property type="match status" value="1"/>
</dbReference>
<dbReference type="SFLD" id="SFLDS00003">
    <property type="entry name" value="Haloacid_Dehalogenase"/>
    <property type="match status" value="1"/>
</dbReference>
<protein>
    <recommendedName>
        <fullName evidence="4">phosphoserine phosphatase</fullName>
        <ecNumber evidence="4">3.1.3.3</ecNumber>
    </recommendedName>
    <alternativeName>
        <fullName evidence="10">O-phosphoserine phosphohydrolase</fullName>
    </alternativeName>
</protein>
<feature type="region of interest" description="Disordered" evidence="12">
    <location>
        <begin position="218"/>
        <end position="239"/>
    </location>
</feature>
<evidence type="ECO:0000256" key="6">
    <source>
        <dbReference type="ARBA" id="ARBA00022723"/>
    </source>
</evidence>
<keyword evidence="9" id="KW-0718">Serine biosynthesis</keyword>
<dbReference type="Gene3D" id="3.40.50.1000">
    <property type="entry name" value="HAD superfamily/HAD-like"/>
    <property type="match status" value="1"/>
</dbReference>
<dbReference type="SFLD" id="SFLDG01136">
    <property type="entry name" value="C1.6:_Phosphoserine_Phosphatas"/>
    <property type="match status" value="1"/>
</dbReference>
<dbReference type="GO" id="GO:0036424">
    <property type="term" value="F:L-phosphoserine phosphatase activity"/>
    <property type="evidence" value="ECO:0007669"/>
    <property type="project" value="InterPro"/>
</dbReference>
<dbReference type="UniPathway" id="UPA00135">
    <property type="reaction ID" value="UER00198"/>
</dbReference>
<dbReference type="Pfam" id="PF13740">
    <property type="entry name" value="ACT_6"/>
    <property type="match status" value="1"/>
</dbReference>
<proteinExistence type="inferred from homology"/>
<dbReference type="Gene3D" id="3.30.70.260">
    <property type="match status" value="1"/>
</dbReference>
<evidence type="ECO:0000256" key="10">
    <source>
        <dbReference type="ARBA" id="ARBA00031693"/>
    </source>
</evidence>
<evidence type="ECO:0000313" key="14">
    <source>
        <dbReference type="EMBL" id="ORX70344.1"/>
    </source>
</evidence>
<dbReference type="NCBIfam" id="TIGR01488">
    <property type="entry name" value="HAD-SF-IB"/>
    <property type="match status" value="1"/>
</dbReference>
<dbReference type="OrthoDB" id="27226at2759"/>
<keyword evidence="15" id="KW-1185">Reference proteome</keyword>
<dbReference type="GeneID" id="63804197"/>
<evidence type="ECO:0000313" key="15">
    <source>
        <dbReference type="Proteomes" id="UP000193922"/>
    </source>
</evidence>
<dbReference type="Pfam" id="PF03105">
    <property type="entry name" value="SPX"/>
    <property type="match status" value="1"/>
</dbReference>
<dbReference type="SUPFAM" id="SSF56784">
    <property type="entry name" value="HAD-like"/>
    <property type="match status" value="1"/>
</dbReference>
<feature type="compositionally biased region" description="Polar residues" evidence="12">
    <location>
        <begin position="227"/>
        <end position="239"/>
    </location>
</feature>
<keyword evidence="7" id="KW-0378">Hydrolase</keyword>
<dbReference type="Proteomes" id="UP000193922">
    <property type="component" value="Unassembled WGS sequence"/>
</dbReference>
<dbReference type="EMBL" id="MCFD01000006">
    <property type="protein sequence ID" value="ORX70344.1"/>
    <property type="molecule type" value="Genomic_DNA"/>
</dbReference>
<evidence type="ECO:0000256" key="1">
    <source>
        <dbReference type="ARBA" id="ARBA00001946"/>
    </source>
</evidence>
<dbReference type="AlphaFoldDB" id="A0A1Y1WB01"/>
<dbReference type="FunFam" id="3.40.50.1000:FF:000143">
    <property type="entry name" value="Phosphoserine phosphatase serb"/>
    <property type="match status" value="1"/>
</dbReference>
<dbReference type="GO" id="GO:0000287">
    <property type="term" value="F:magnesium ion binding"/>
    <property type="evidence" value="ECO:0007669"/>
    <property type="project" value="TreeGrafter"/>
</dbReference>
<evidence type="ECO:0000256" key="5">
    <source>
        <dbReference type="ARBA" id="ARBA00022605"/>
    </source>
</evidence>
<dbReference type="GO" id="GO:0006564">
    <property type="term" value="P:L-serine biosynthetic process"/>
    <property type="evidence" value="ECO:0007669"/>
    <property type="project" value="UniProtKB-KW"/>
</dbReference>
<evidence type="ECO:0000256" key="9">
    <source>
        <dbReference type="ARBA" id="ARBA00023299"/>
    </source>
</evidence>
<dbReference type="NCBIfam" id="TIGR00338">
    <property type="entry name" value="serB"/>
    <property type="match status" value="1"/>
</dbReference>
<evidence type="ECO:0000256" key="8">
    <source>
        <dbReference type="ARBA" id="ARBA00022842"/>
    </source>
</evidence>
<dbReference type="EC" id="3.1.3.3" evidence="4"/>
<dbReference type="PANTHER" id="PTHR43344">
    <property type="entry name" value="PHOSPHOSERINE PHOSPHATASE"/>
    <property type="match status" value="1"/>
</dbReference>
<dbReference type="InterPro" id="IPR050582">
    <property type="entry name" value="HAD-like_SerB"/>
</dbReference>
<keyword evidence="8" id="KW-0460">Magnesium</keyword>
<comment type="cofactor">
    <cofactor evidence="1">
        <name>Mg(2+)</name>
        <dbReference type="ChEBI" id="CHEBI:18420"/>
    </cofactor>
</comment>
<feature type="domain" description="SPX" evidence="13">
    <location>
        <begin position="1"/>
        <end position="166"/>
    </location>
</feature>
<keyword evidence="6" id="KW-0479">Metal-binding</keyword>
<evidence type="ECO:0000259" key="13">
    <source>
        <dbReference type="PROSITE" id="PS51382"/>
    </source>
</evidence>
<sequence>MKYGNYLNQQKTAFPDEWQPHFIEYDALKAFLKTRMVGCNVHLSSSFPRTHVFQWSPGSDSEPSFDAMLHQRLEKVTQLTPAFVKMLDADIERINSFFVKIKDATKERINRVLDPMQKTTVAECEDALKDLLLLERFVFLNFTAIAKALKKHDKWSGLQIREPYLMRTSQLSFVVSTSLLRLKPELMNQLATLLVEQEGGSSSDALAAAVESRTHPGTLPAVLNGGHTDSTTSTRVETPSGLPNTSFGINISPKLSPLVDLLHETQTVMISLRGPHGTDIIGGVLGCLSKHNCQIIDFSLSRLHHDVTFGVLVHLHNGDVDLFSDLAETAQKWDGTLTFDVQNARLKASVLSGQSEYKLDEAPYAQRVKYIATVLNERGLGPEFLSAWLKWLLKKKISVEQMRRLDKHSELMCVEFRLSVPDTLSLEEMKAELFTLSTGFQTDVALQPDNVFRRQKRLVVFDMDSTLIQQEVIDEIARATGIEEEVSAITESAMRGEIDFKESLRRRVALLKDTPIEALEEVKRQLVFTEGAHYLCRALKNAGFKLAVISGGFIPLAKYVRNELGLDYAFANQLEVSTDGKRLTGRTVGPIVDAVRKSELLEVIAQAEGIAIDQVVAVGDGANDLLMLGKASLGVAFNAKPKVQQEARARINQKSLANVLYLMGYSQSEAAELQLVG</sequence>
<evidence type="ECO:0000256" key="12">
    <source>
        <dbReference type="SAM" id="MobiDB-lite"/>
    </source>
</evidence>
<dbReference type="InterPro" id="IPR036412">
    <property type="entry name" value="HAD-like_sf"/>
</dbReference>
<dbReference type="RefSeq" id="XP_040743982.1">
    <property type="nucleotide sequence ID" value="XM_040887549.1"/>
</dbReference>
<evidence type="ECO:0000256" key="2">
    <source>
        <dbReference type="ARBA" id="ARBA00005135"/>
    </source>
</evidence>
<evidence type="ECO:0000256" key="4">
    <source>
        <dbReference type="ARBA" id="ARBA00012640"/>
    </source>
</evidence>
<gene>
    <name evidence="14" type="ORF">DL89DRAFT_267563</name>
</gene>
<evidence type="ECO:0000256" key="3">
    <source>
        <dbReference type="ARBA" id="ARBA00009184"/>
    </source>
</evidence>
<dbReference type="SFLD" id="SFLDG01137">
    <property type="entry name" value="C1.6.1:_Phosphoserine_Phosphat"/>
    <property type="match status" value="1"/>
</dbReference>
<feature type="active site" description="Proton donor" evidence="11">
    <location>
        <position position="464"/>
    </location>
</feature>
<dbReference type="PROSITE" id="PS51382">
    <property type="entry name" value="SPX"/>
    <property type="match status" value="1"/>
</dbReference>
<evidence type="ECO:0000256" key="11">
    <source>
        <dbReference type="PIRSR" id="PIRSR604469-1"/>
    </source>
</evidence>
<evidence type="ECO:0000256" key="7">
    <source>
        <dbReference type="ARBA" id="ARBA00022801"/>
    </source>
</evidence>
<comment type="pathway">
    <text evidence="2">Amino-acid biosynthesis; L-serine biosynthesis; L-serine from 3-phospho-D-glycerate: step 3/3.</text>
</comment>
<name>A0A1Y1WB01_9FUNG</name>
<accession>A0A1Y1WB01</accession>
<dbReference type="InterPro" id="IPR023214">
    <property type="entry name" value="HAD_sf"/>
</dbReference>
<dbReference type="SFLD" id="SFLDF00029">
    <property type="entry name" value="phosphoserine_phosphatase"/>
    <property type="match status" value="1"/>
</dbReference>
<dbReference type="PANTHER" id="PTHR43344:SF2">
    <property type="entry name" value="PHOSPHOSERINE PHOSPHATASE"/>
    <property type="match status" value="1"/>
</dbReference>
<comment type="caution">
    <text evidence="14">The sequence shown here is derived from an EMBL/GenBank/DDBJ whole genome shotgun (WGS) entry which is preliminary data.</text>
</comment>
<reference evidence="14 15" key="1">
    <citation type="submission" date="2016-07" db="EMBL/GenBank/DDBJ databases">
        <title>Pervasive Adenine N6-methylation of Active Genes in Fungi.</title>
        <authorList>
            <consortium name="DOE Joint Genome Institute"/>
            <person name="Mondo S.J."/>
            <person name="Dannebaum R.O."/>
            <person name="Kuo R.C."/>
            <person name="Labutti K."/>
            <person name="Haridas S."/>
            <person name="Kuo A."/>
            <person name="Salamov A."/>
            <person name="Ahrendt S.R."/>
            <person name="Lipzen A."/>
            <person name="Sullivan W."/>
            <person name="Andreopoulos W.B."/>
            <person name="Clum A."/>
            <person name="Lindquist E."/>
            <person name="Daum C."/>
            <person name="Ramamoorthy G.K."/>
            <person name="Gryganskyi A."/>
            <person name="Culley D."/>
            <person name="Magnuson J.K."/>
            <person name="James T.Y."/>
            <person name="O'Malley M.A."/>
            <person name="Stajich J.E."/>
            <person name="Spatafora J.W."/>
            <person name="Visel A."/>
            <person name="Grigoriev I.V."/>
        </authorList>
    </citation>
    <scope>NUCLEOTIDE SEQUENCE [LARGE SCALE GENOMIC DNA]</scope>
    <source>
        <strain evidence="14 15">ATCC 12442</strain>
    </source>
</reference>
<dbReference type="CDD" id="cd07500">
    <property type="entry name" value="HAD_PSP"/>
    <property type="match status" value="1"/>
</dbReference>
<dbReference type="InterPro" id="IPR004469">
    <property type="entry name" value="PSP"/>
</dbReference>
<keyword evidence="5" id="KW-0028">Amino-acid biosynthesis</keyword>